<dbReference type="EMBL" id="HBUE01223082">
    <property type="protein sequence ID" value="CAG6540521.1"/>
    <property type="molecule type" value="Transcribed_RNA"/>
</dbReference>
<organism evidence="1">
    <name type="scientific">Culex pipiens</name>
    <name type="common">House mosquito</name>
    <dbReference type="NCBI Taxonomy" id="7175"/>
    <lineage>
        <taxon>Eukaryota</taxon>
        <taxon>Metazoa</taxon>
        <taxon>Ecdysozoa</taxon>
        <taxon>Arthropoda</taxon>
        <taxon>Hexapoda</taxon>
        <taxon>Insecta</taxon>
        <taxon>Pterygota</taxon>
        <taxon>Neoptera</taxon>
        <taxon>Endopterygota</taxon>
        <taxon>Diptera</taxon>
        <taxon>Nematocera</taxon>
        <taxon>Culicoidea</taxon>
        <taxon>Culicidae</taxon>
        <taxon>Culicinae</taxon>
        <taxon>Culicini</taxon>
        <taxon>Culex</taxon>
        <taxon>Culex</taxon>
    </lineage>
</organism>
<sequence length="103" mass="11680">MMASTLTCPTFDFGASRVPLPARCLFQHHRTSTSSQSFPTRYDVNSSRSRLIMTRRARKAFSTIIEVLSETSARSLDSTVSLVSVDSVFSRRLQFEQKVHHAR</sequence>
<accession>A0A8D8HUA0</accession>
<dbReference type="AlphaFoldDB" id="A0A8D8HUA0"/>
<dbReference type="EMBL" id="HBUE01329748">
    <property type="protein sequence ID" value="CAG6592592.1"/>
    <property type="molecule type" value="Transcribed_RNA"/>
</dbReference>
<proteinExistence type="predicted"/>
<name>A0A8D8HUA0_CULPI</name>
<evidence type="ECO:0000313" key="1">
    <source>
        <dbReference type="EMBL" id="CAG6540521.1"/>
    </source>
</evidence>
<protein>
    <submittedName>
        <fullName evidence="1">(northern house mosquito) hypothetical protein</fullName>
    </submittedName>
</protein>
<reference evidence="1" key="1">
    <citation type="submission" date="2021-05" db="EMBL/GenBank/DDBJ databases">
        <authorList>
            <person name="Alioto T."/>
            <person name="Alioto T."/>
            <person name="Gomez Garrido J."/>
        </authorList>
    </citation>
    <scope>NUCLEOTIDE SEQUENCE</scope>
</reference>